<sequence length="207" mass="22787">METASGRATDGIGAIDWTNMPRRRFLRTAGALGALAAWGLGSSGCQRALHRAGDGGLLLTLSAQEATTFAAVAAAVVPTQEGFPDIETAQVVRRFDEELSFVSPVIRADLKAALDVFEWLPPLYGHFARFSVLDRDARRTLLTQLCASRIELLRAIATNLKILAQFFYFAHPAVWNAIGYDGPFGRMPEQQSEQRAWYARQTMRSPT</sequence>
<dbReference type="InterPro" id="IPR006311">
    <property type="entry name" value="TAT_signal"/>
</dbReference>
<proteinExistence type="predicted"/>
<dbReference type="OrthoDB" id="6077162at2"/>
<gene>
    <name evidence="1" type="ORF">SAMN04488120_1184</name>
</gene>
<dbReference type="RefSeq" id="WP_091535652.1">
    <property type="nucleotide sequence ID" value="NZ_FOOC01000018.1"/>
</dbReference>
<dbReference type="STRING" id="1076937.SAMN04488120_1184"/>
<organism evidence="1 2">
    <name type="scientific">Fontimonas thermophila</name>
    <dbReference type="NCBI Taxonomy" id="1076937"/>
    <lineage>
        <taxon>Bacteria</taxon>
        <taxon>Pseudomonadati</taxon>
        <taxon>Pseudomonadota</taxon>
        <taxon>Gammaproteobacteria</taxon>
        <taxon>Nevskiales</taxon>
        <taxon>Nevskiaceae</taxon>
        <taxon>Fontimonas</taxon>
    </lineage>
</organism>
<evidence type="ECO:0008006" key="3">
    <source>
        <dbReference type="Google" id="ProtNLM"/>
    </source>
</evidence>
<protein>
    <recommendedName>
        <fullName evidence="3">Gluconate 2-dehydrogenase subunit 3</fullName>
    </recommendedName>
</protein>
<dbReference type="AlphaFoldDB" id="A0A1I2KKG8"/>
<dbReference type="Proteomes" id="UP000199771">
    <property type="component" value="Unassembled WGS sequence"/>
</dbReference>
<evidence type="ECO:0000313" key="2">
    <source>
        <dbReference type="Proteomes" id="UP000199771"/>
    </source>
</evidence>
<evidence type="ECO:0000313" key="1">
    <source>
        <dbReference type="EMBL" id="SFF65446.1"/>
    </source>
</evidence>
<reference evidence="1 2" key="1">
    <citation type="submission" date="2016-10" db="EMBL/GenBank/DDBJ databases">
        <authorList>
            <person name="de Groot N.N."/>
        </authorList>
    </citation>
    <scope>NUCLEOTIDE SEQUENCE [LARGE SCALE GENOMIC DNA]</scope>
    <source>
        <strain evidence="1 2">DSM 23609</strain>
    </source>
</reference>
<dbReference type="EMBL" id="FOOC01000018">
    <property type="protein sequence ID" value="SFF65446.1"/>
    <property type="molecule type" value="Genomic_DNA"/>
</dbReference>
<accession>A0A1I2KKG8</accession>
<keyword evidence="2" id="KW-1185">Reference proteome</keyword>
<dbReference type="PROSITE" id="PS51318">
    <property type="entry name" value="TAT"/>
    <property type="match status" value="1"/>
</dbReference>
<name>A0A1I2KKG8_9GAMM</name>